<reference evidence="8" key="3">
    <citation type="submission" date="2025-09" db="UniProtKB">
        <authorList>
            <consortium name="Ensembl"/>
        </authorList>
    </citation>
    <scope>IDENTIFICATION</scope>
</reference>
<feature type="chain" id="PRO_5003417413" evidence="7">
    <location>
        <begin position="29"/>
        <end position="83"/>
    </location>
</feature>
<dbReference type="PANTHER" id="PTHR16877">
    <property type="entry name" value="HEPCIDIN"/>
    <property type="match status" value="1"/>
</dbReference>
<sequence length="83" mass="9014">MALTVRIQAACLLLLLLASLTSYSLLLSQTTQLADLQTQDTAGATAGLMPGLQRRRRRDTHFPICIFCCGCCYPSKCGICCKT</sequence>
<dbReference type="GO" id="GO:1904039">
    <property type="term" value="P:negative regulation of iron export across plasma membrane"/>
    <property type="evidence" value="ECO:0007669"/>
    <property type="project" value="Ensembl"/>
</dbReference>
<dbReference type="OMA" id="PICLFCC"/>
<comment type="subcellular location">
    <subcellularLocation>
        <location evidence="1">Secreted</location>
    </subcellularLocation>
</comment>
<protein>
    <submittedName>
        <fullName evidence="8">Hepcidin antimicrobial peptide</fullName>
    </submittedName>
</protein>
<keyword evidence="9" id="KW-1185">Reference proteome</keyword>
<dbReference type="GO" id="GO:0006879">
    <property type="term" value="P:intracellular iron ion homeostasis"/>
    <property type="evidence" value="ECO:0007669"/>
    <property type="project" value="Ensembl"/>
</dbReference>
<evidence type="ECO:0000313" key="9">
    <source>
        <dbReference type="Proteomes" id="UP000001074"/>
    </source>
</evidence>
<dbReference type="GO" id="GO:0005179">
    <property type="term" value="F:hormone activity"/>
    <property type="evidence" value="ECO:0007669"/>
    <property type="project" value="UniProtKB-KW"/>
</dbReference>
<organism evidence="8 9">
    <name type="scientific">Myotis lucifugus</name>
    <name type="common">Little brown bat</name>
    <dbReference type="NCBI Taxonomy" id="59463"/>
    <lineage>
        <taxon>Eukaryota</taxon>
        <taxon>Metazoa</taxon>
        <taxon>Chordata</taxon>
        <taxon>Craniata</taxon>
        <taxon>Vertebrata</taxon>
        <taxon>Euteleostomi</taxon>
        <taxon>Mammalia</taxon>
        <taxon>Eutheria</taxon>
        <taxon>Laurasiatheria</taxon>
        <taxon>Chiroptera</taxon>
        <taxon>Yangochiroptera</taxon>
        <taxon>Vespertilionidae</taxon>
        <taxon>Myotis</taxon>
    </lineage>
</organism>
<dbReference type="FunCoup" id="G1P6H5">
    <property type="interactions" value="93"/>
</dbReference>
<dbReference type="HOGENOM" id="CLU_2557737_0_0_1"/>
<evidence type="ECO:0000256" key="5">
    <source>
        <dbReference type="ARBA" id="ARBA00022729"/>
    </source>
</evidence>
<dbReference type="eggNOG" id="ENOG502T0FU">
    <property type="taxonomic scope" value="Eukaryota"/>
</dbReference>
<keyword evidence="4" id="KW-0372">Hormone</keyword>
<keyword evidence="3" id="KW-0964">Secreted</keyword>
<dbReference type="Proteomes" id="UP000001074">
    <property type="component" value="Unassembled WGS sequence"/>
</dbReference>
<dbReference type="GO" id="GO:0060586">
    <property type="term" value="P:multicellular organismal-level iron ion homeostasis"/>
    <property type="evidence" value="ECO:0007669"/>
    <property type="project" value="Ensembl"/>
</dbReference>
<evidence type="ECO:0000313" key="8">
    <source>
        <dbReference type="Ensembl" id="ENSMLUP00000005668.2"/>
    </source>
</evidence>
<dbReference type="GeneTree" id="ENSGT00390000003154"/>
<dbReference type="STRING" id="59463.ENSMLUP00000005668"/>
<dbReference type="InParanoid" id="G1P6H5"/>
<dbReference type="GO" id="GO:0010039">
    <property type="term" value="P:response to iron ion"/>
    <property type="evidence" value="ECO:0007669"/>
    <property type="project" value="Ensembl"/>
</dbReference>
<dbReference type="GO" id="GO:0032436">
    <property type="term" value="P:positive regulation of proteasomal ubiquitin-dependent protein catabolic process"/>
    <property type="evidence" value="ECO:0007669"/>
    <property type="project" value="Ensembl"/>
</dbReference>
<keyword evidence="6" id="KW-1015">Disulfide bond</keyword>
<gene>
    <name evidence="8" type="primary">HAMP</name>
</gene>
<dbReference type="GO" id="GO:1904479">
    <property type="term" value="P:negative regulation of intestinal absorption"/>
    <property type="evidence" value="ECO:0007669"/>
    <property type="project" value="Ensembl"/>
</dbReference>
<feature type="signal peptide" evidence="7">
    <location>
        <begin position="1"/>
        <end position="28"/>
    </location>
</feature>
<evidence type="ECO:0000256" key="3">
    <source>
        <dbReference type="ARBA" id="ARBA00022525"/>
    </source>
</evidence>
<dbReference type="GO" id="GO:0141108">
    <property type="term" value="F:transporter regulator activity"/>
    <property type="evidence" value="ECO:0007669"/>
    <property type="project" value="Ensembl"/>
</dbReference>
<reference evidence="8 9" key="1">
    <citation type="journal article" date="2011" name="Nature">
        <title>A high-resolution map of human evolutionary constraint using 29 mammals.</title>
        <authorList>
            <person name="Lindblad-Toh K."/>
            <person name="Garber M."/>
            <person name="Zuk O."/>
            <person name="Lin M.F."/>
            <person name="Parker B.J."/>
            <person name="Washietl S."/>
            <person name="Kheradpour P."/>
            <person name="Ernst J."/>
            <person name="Jordan G."/>
            <person name="Mauceli E."/>
            <person name="Ward L.D."/>
            <person name="Lowe C.B."/>
            <person name="Holloway A.K."/>
            <person name="Clamp M."/>
            <person name="Gnerre S."/>
            <person name="Alfoldi J."/>
            <person name="Beal K."/>
            <person name="Chang J."/>
            <person name="Clawson H."/>
            <person name="Cuff J."/>
            <person name="Di Palma F."/>
            <person name="Fitzgerald S."/>
            <person name="Flicek P."/>
            <person name="Guttman M."/>
            <person name="Hubisz M.J."/>
            <person name="Jaffe D.B."/>
            <person name="Jungreis I."/>
            <person name="Kent W.J."/>
            <person name="Kostka D."/>
            <person name="Lara M."/>
            <person name="Martins A.L."/>
            <person name="Massingham T."/>
            <person name="Moltke I."/>
            <person name="Raney B.J."/>
            <person name="Rasmussen M.D."/>
            <person name="Robinson J."/>
            <person name="Stark A."/>
            <person name="Vilella A.J."/>
            <person name="Wen J."/>
            <person name="Xie X."/>
            <person name="Zody M.C."/>
            <person name="Baldwin J."/>
            <person name="Bloom T."/>
            <person name="Chin C.W."/>
            <person name="Heiman D."/>
            <person name="Nicol R."/>
            <person name="Nusbaum C."/>
            <person name="Young S."/>
            <person name="Wilkinson J."/>
            <person name="Worley K.C."/>
            <person name="Kovar C.L."/>
            <person name="Muzny D.M."/>
            <person name="Gibbs R.A."/>
            <person name="Cree A."/>
            <person name="Dihn H.H."/>
            <person name="Fowler G."/>
            <person name="Jhangiani S."/>
            <person name="Joshi V."/>
            <person name="Lee S."/>
            <person name="Lewis L.R."/>
            <person name="Nazareth L.V."/>
            <person name="Okwuonu G."/>
            <person name="Santibanez J."/>
            <person name="Warren W.C."/>
            <person name="Mardis E.R."/>
            <person name="Weinstock G.M."/>
            <person name="Wilson R.K."/>
            <person name="Delehaunty K."/>
            <person name="Dooling D."/>
            <person name="Fronik C."/>
            <person name="Fulton L."/>
            <person name="Fulton B."/>
            <person name="Graves T."/>
            <person name="Minx P."/>
            <person name="Sodergren E."/>
            <person name="Birney E."/>
            <person name="Margulies E.H."/>
            <person name="Herrero J."/>
            <person name="Green E.D."/>
            <person name="Haussler D."/>
            <person name="Siepel A."/>
            <person name="Goldman N."/>
            <person name="Pollard K.S."/>
            <person name="Pedersen J.S."/>
            <person name="Lander E.S."/>
            <person name="Kellis M."/>
        </authorList>
    </citation>
    <scope>NUCLEOTIDE SEQUENCE [LARGE SCALE GENOMIC DNA]</scope>
</reference>
<reference evidence="8" key="2">
    <citation type="submission" date="2025-08" db="UniProtKB">
        <authorList>
            <consortium name="Ensembl"/>
        </authorList>
    </citation>
    <scope>IDENTIFICATION</scope>
</reference>
<name>G1P6H5_MYOLU</name>
<evidence type="ECO:0000256" key="7">
    <source>
        <dbReference type="SAM" id="SignalP"/>
    </source>
</evidence>
<dbReference type="Ensembl" id="ENSMLUT00000006205.2">
    <property type="protein sequence ID" value="ENSMLUP00000005668.2"/>
    <property type="gene ID" value="ENSMLUG00000006207.2"/>
</dbReference>
<proteinExistence type="inferred from homology"/>
<comment type="similarity">
    <text evidence="2">Belongs to the hepcidin family.</text>
</comment>
<dbReference type="InterPro" id="IPR010500">
    <property type="entry name" value="Hepcidin"/>
</dbReference>
<keyword evidence="5 7" id="KW-0732">Signal</keyword>
<dbReference type="PANTHER" id="PTHR16877:SF0">
    <property type="entry name" value="HEPCIDIN"/>
    <property type="match status" value="1"/>
</dbReference>
<dbReference type="GO" id="GO:0005615">
    <property type="term" value="C:extracellular space"/>
    <property type="evidence" value="ECO:0007669"/>
    <property type="project" value="Ensembl"/>
</dbReference>
<dbReference type="GO" id="GO:0042742">
    <property type="term" value="P:defense response to bacterium"/>
    <property type="evidence" value="ECO:0007669"/>
    <property type="project" value="TreeGrafter"/>
</dbReference>
<evidence type="ECO:0000256" key="4">
    <source>
        <dbReference type="ARBA" id="ARBA00022702"/>
    </source>
</evidence>
<evidence type="ECO:0000256" key="1">
    <source>
        <dbReference type="ARBA" id="ARBA00004613"/>
    </source>
</evidence>
<evidence type="ECO:0000256" key="6">
    <source>
        <dbReference type="ARBA" id="ARBA00023157"/>
    </source>
</evidence>
<dbReference type="EMBL" id="AAPE02037086">
    <property type="status" value="NOT_ANNOTATED_CDS"/>
    <property type="molecule type" value="Genomic_DNA"/>
</dbReference>
<evidence type="ECO:0000256" key="2">
    <source>
        <dbReference type="ARBA" id="ARBA00008022"/>
    </source>
</evidence>
<accession>G1P6H5</accession>
<dbReference type="Pfam" id="PF06446">
    <property type="entry name" value="Hepcidin"/>
    <property type="match status" value="1"/>
</dbReference>
<dbReference type="AlphaFoldDB" id="G1P6H5"/>